<protein>
    <submittedName>
        <fullName evidence="5">Oligopeptide transport ATP-binding protein OppF</fullName>
    </submittedName>
</protein>
<feature type="domain" description="ABC transporter" evidence="4">
    <location>
        <begin position="28"/>
        <end position="72"/>
    </location>
</feature>
<evidence type="ECO:0000259" key="4">
    <source>
        <dbReference type="Pfam" id="PF00005"/>
    </source>
</evidence>
<accession>A0A2R6Y3T8</accession>
<dbReference type="InterPro" id="IPR027417">
    <property type="entry name" value="P-loop_NTPase"/>
</dbReference>
<keyword evidence="2" id="KW-0547">Nucleotide-binding</keyword>
<dbReference type="GO" id="GO:0005524">
    <property type="term" value="F:ATP binding"/>
    <property type="evidence" value="ECO:0007669"/>
    <property type="project" value="UniProtKB-KW"/>
</dbReference>
<dbReference type="SUPFAM" id="SSF52540">
    <property type="entry name" value="P-loop containing nucleoside triphosphate hydrolases"/>
    <property type="match status" value="1"/>
</dbReference>
<dbReference type="InterPro" id="IPR050319">
    <property type="entry name" value="ABC_transp_ATP-bind"/>
</dbReference>
<dbReference type="Proteomes" id="UP000244338">
    <property type="component" value="Unassembled WGS sequence"/>
</dbReference>
<evidence type="ECO:0000313" key="5">
    <source>
        <dbReference type="EMBL" id="PTQ57346.1"/>
    </source>
</evidence>
<reference evidence="6" key="1">
    <citation type="journal article" date="2018" name="Sci. Rep.">
        <title>Lignite coal burning seam in the remote Altai Mountains harbors a hydrogen-driven thermophilic microbial community.</title>
        <authorList>
            <person name="Kadnikov V.V."/>
            <person name="Mardanov A.V."/>
            <person name="Ivasenko D.A."/>
            <person name="Antsiferov D.V."/>
            <person name="Beletsky A.V."/>
            <person name="Karnachuk O.V."/>
            <person name="Ravin N.V."/>
        </authorList>
    </citation>
    <scope>NUCLEOTIDE SEQUENCE [LARGE SCALE GENOMIC DNA]</scope>
</reference>
<evidence type="ECO:0000313" key="6">
    <source>
        <dbReference type="Proteomes" id="UP000244338"/>
    </source>
</evidence>
<dbReference type="GO" id="GO:0016887">
    <property type="term" value="F:ATP hydrolysis activity"/>
    <property type="evidence" value="ECO:0007669"/>
    <property type="project" value="InterPro"/>
</dbReference>
<evidence type="ECO:0000256" key="3">
    <source>
        <dbReference type="ARBA" id="ARBA00022840"/>
    </source>
</evidence>
<keyword evidence="1" id="KW-0813">Transport</keyword>
<organism evidence="5 6">
    <name type="scientific">Candidatus Carbonibacillus altaicus</name>
    <dbReference type="NCBI Taxonomy" id="2163959"/>
    <lineage>
        <taxon>Bacteria</taxon>
        <taxon>Bacillati</taxon>
        <taxon>Bacillota</taxon>
        <taxon>Bacilli</taxon>
        <taxon>Bacillales</taxon>
        <taxon>Candidatus Carbonibacillus</taxon>
    </lineage>
</organism>
<proteinExistence type="predicted"/>
<evidence type="ECO:0000256" key="2">
    <source>
        <dbReference type="ARBA" id="ARBA00022741"/>
    </source>
</evidence>
<comment type="caution">
    <text evidence="5">The sequence shown here is derived from an EMBL/GenBank/DDBJ whole genome shotgun (WGS) entry which is preliminary data.</text>
</comment>
<name>A0A2R6Y3T8_9BACL</name>
<dbReference type="InterPro" id="IPR003439">
    <property type="entry name" value="ABC_transporter-like_ATP-bd"/>
</dbReference>
<sequence>MVSYVLEVNELKKHFHVGKRVFNAIAVISFRLKKGSSLGIVVESGSGKSALARLILGLIEPTAEKVTLIGRANAIRSKDDYLR</sequence>
<dbReference type="AlphaFoldDB" id="A0A2R6Y3T8"/>
<dbReference type="PANTHER" id="PTHR43776">
    <property type="entry name" value="TRANSPORT ATP-BINDING PROTEIN"/>
    <property type="match status" value="1"/>
</dbReference>
<keyword evidence="3 5" id="KW-0067">ATP-binding</keyword>
<gene>
    <name evidence="5" type="ORF">BSOLF_1662</name>
</gene>
<dbReference type="Gene3D" id="3.40.50.300">
    <property type="entry name" value="P-loop containing nucleotide triphosphate hydrolases"/>
    <property type="match status" value="1"/>
</dbReference>
<dbReference type="EMBL" id="PEBX01000008">
    <property type="protein sequence ID" value="PTQ57346.1"/>
    <property type="molecule type" value="Genomic_DNA"/>
</dbReference>
<evidence type="ECO:0000256" key="1">
    <source>
        <dbReference type="ARBA" id="ARBA00022448"/>
    </source>
</evidence>
<dbReference type="Pfam" id="PF00005">
    <property type="entry name" value="ABC_tran"/>
    <property type="match status" value="1"/>
</dbReference>